<evidence type="ECO:0000313" key="6">
    <source>
        <dbReference type="EMBL" id="EJP73403.1"/>
    </source>
</evidence>
<dbReference type="PANTHER" id="PTHR30346:SF10">
    <property type="entry name" value="TRANSCRIPTIONAL REGULATOR OF OXIDATIVE STRESS OXYR"/>
    <property type="match status" value="1"/>
</dbReference>
<evidence type="ECO:0000256" key="3">
    <source>
        <dbReference type="ARBA" id="ARBA00023125"/>
    </source>
</evidence>
<accession>J5KFL5</accession>
<dbReference type="GO" id="GO:0032993">
    <property type="term" value="C:protein-DNA complex"/>
    <property type="evidence" value="ECO:0007669"/>
    <property type="project" value="TreeGrafter"/>
</dbReference>
<dbReference type="SUPFAM" id="SSF46785">
    <property type="entry name" value="Winged helix' DNA-binding domain"/>
    <property type="match status" value="1"/>
</dbReference>
<evidence type="ECO:0000256" key="2">
    <source>
        <dbReference type="ARBA" id="ARBA00023015"/>
    </source>
</evidence>
<reference evidence="6 7" key="1">
    <citation type="journal article" date="2012" name="ISME J.">
        <title>Genomic insights to SAR86, an abundant and uncultivated marine bacterial lineage.</title>
        <authorList>
            <person name="Dupont C.L."/>
            <person name="Rusch D.B."/>
            <person name="Yooseph S."/>
            <person name="Lombardo M.J."/>
            <person name="Richter R.A."/>
            <person name="Valas R."/>
            <person name="Novotny M."/>
            <person name="Yee-Greenbaum J."/>
            <person name="Selengut J.D."/>
            <person name="Haft D.H."/>
            <person name="Halpern A.L."/>
            <person name="Lasken R.S."/>
            <person name="Nealson K."/>
            <person name="Friedman R."/>
            <person name="Venter J.C."/>
        </authorList>
    </citation>
    <scope>NUCLEOTIDE SEQUENCE [LARGE SCALE GENOMIC DNA]</scope>
</reference>
<dbReference type="Pfam" id="PF03466">
    <property type="entry name" value="LysR_substrate"/>
    <property type="match status" value="1"/>
</dbReference>
<dbReference type="AlphaFoldDB" id="J5KFL5"/>
<dbReference type="InterPro" id="IPR036388">
    <property type="entry name" value="WH-like_DNA-bd_sf"/>
</dbReference>
<comment type="similarity">
    <text evidence="1">Belongs to the LysR transcriptional regulatory family.</text>
</comment>
<evidence type="ECO:0000313" key="7">
    <source>
        <dbReference type="Proteomes" id="UP000010116"/>
    </source>
</evidence>
<dbReference type="InterPro" id="IPR005119">
    <property type="entry name" value="LysR_subst-bd"/>
</dbReference>
<dbReference type="CDD" id="cd08411">
    <property type="entry name" value="PBP2_OxyR"/>
    <property type="match status" value="1"/>
</dbReference>
<dbReference type="PROSITE" id="PS50931">
    <property type="entry name" value="HTH_LYSR"/>
    <property type="match status" value="1"/>
</dbReference>
<protein>
    <submittedName>
        <fullName evidence="6">HTH-type transcriptional regulator EstR</fullName>
    </submittedName>
</protein>
<evidence type="ECO:0000259" key="5">
    <source>
        <dbReference type="PROSITE" id="PS50931"/>
    </source>
</evidence>
<dbReference type="GO" id="GO:0003700">
    <property type="term" value="F:DNA-binding transcription factor activity"/>
    <property type="evidence" value="ECO:0007669"/>
    <property type="project" value="InterPro"/>
</dbReference>
<gene>
    <name evidence="6" type="ORF">NT02SARS_0091</name>
</gene>
<keyword evidence="2" id="KW-0805">Transcription regulation</keyword>
<keyword evidence="3" id="KW-0238">DNA-binding</keyword>
<dbReference type="HOGENOM" id="CLU_039613_6_4_6"/>
<dbReference type="Pfam" id="PF00126">
    <property type="entry name" value="HTH_1"/>
    <property type="match status" value="1"/>
</dbReference>
<keyword evidence="4" id="KW-0804">Transcription</keyword>
<dbReference type="PANTHER" id="PTHR30346">
    <property type="entry name" value="TRANSCRIPTIONAL DUAL REGULATOR HCAR-RELATED"/>
    <property type="match status" value="1"/>
</dbReference>
<dbReference type="InterPro" id="IPR036390">
    <property type="entry name" value="WH_DNA-bd_sf"/>
</dbReference>
<organism evidence="6 7">
    <name type="scientific">SAR86 cluster bacterium SAR86B</name>
    <dbReference type="NCBI Taxonomy" id="1123867"/>
    <lineage>
        <taxon>Bacteria</taxon>
        <taxon>Pseudomonadati</taxon>
        <taxon>Pseudomonadota</taxon>
        <taxon>Gammaproteobacteria</taxon>
        <taxon>SAR86 cluster</taxon>
    </lineage>
</organism>
<proteinExistence type="inferred from homology"/>
<name>J5KFL5_9GAMM</name>
<dbReference type="Gene3D" id="3.40.190.10">
    <property type="entry name" value="Periplasmic binding protein-like II"/>
    <property type="match status" value="2"/>
</dbReference>
<sequence>MITIKQINYAIAVSEALHFKNAADRCFISASTLSNAISEMENSLGFKVFERDNKKVILTELGKEFIQKAKLIKLEYDDIENLNAIKKPPLSSNISLGIIPTISPYFLPIILPGLKRNFPNLRLTISESQSAELISKVKSGIIDIAILALPYDLEGMNAYKFWEEDFYYIHHKNRFSSEKKRIRAKDLDTRELMLLKDGHCLKDHALAACNISKNSNNYQMAASNLNTLIELVAGDLGTTLVPEMAINQLLKTKQDLQKVLLNEPSPHRELAIIARPTYPLIENINLLRNFFEEELKKTHN</sequence>
<dbReference type="Proteomes" id="UP000010116">
    <property type="component" value="Unassembled WGS sequence"/>
</dbReference>
<feature type="domain" description="HTH lysR-type" evidence="5">
    <location>
        <begin position="2"/>
        <end position="59"/>
    </location>
</feature>
<dbReference type="EMBL" id="JH611165">
    <property type="protein sequence ID" value="EJP73403.1"/>
    <property type="molecule type" value="Genomic_DNA"/>
</dbReference>
<evidence type="ECO:0000256" key="1">
    <source>
        <dbReference type="ARBA" id="ARBA00009437"/>
    </source>
</evidence>
<dbReference type="SUPFAM" id="SSF53850">
    <property type="entry name" value="Periplasmic binding protein-like II"/>
    <property type="match status" value="1"/>
</dbReference>
<dbReference type="GO" id="GO:0003677">
    <property type="term" value="F:DNA binding"/>
    <property type="evidence" value="ECO:0007669"/>
    <property type="project" value="UniProtKB-KW"/>
</dbReference>
<evidence type="ECO:0000256" key="4">
    <source>
        <dbReference type="ARBA" id="ARBA00023163"/>
    </source>
</evidence>
<dbReference type="InterPro" id="IPR000847">
    <property type="entry name" value="LysR_HTH_N"/>
</dbReference>
<dbReference type="Gene3D" id="1.10.10.10">
    <property type="entry name" value="Winged helix-like DNA-binding domain superfamily/Winged helix DNA-binding domain"/>
    <property type="match status" value="1"/>
</dbReference>